<evidence type="ECO:0000256" key="20">
    <source>
        <dbReference type="PROSITE-ProRule" id="PRU01256"/>
    </source>
</evidence>
<dbReference type="RefSeq" id="XP_062879463.1">
    <property type="nucleotide sequence ID" value="XM_063023393.1"/>
</dbReference>
<dbReference type="AlphaFoldDB" id="A0AAX4HET8"/>
<evidence type="ECO:0000256" key="3">
    <source>
        <dbReference type="ARBA" id="ARBA00004906"/>
    </source>
</evidence>
<evidence type="ECO:0000256" key="18">
    <source>
        <dbReference type="ARBA" id="ARBA00082369"/>
    </source>
</evidence>
<dbReference type="SMART" id="SM00184">
    <property type="entry name" value="RING"/>
    <property type="match status" value="1"/>
</dbReference>
<dbReference type="GO" id="GO:0008270">
    <property type="term" value="F:zinc ion binding"/>
    <property type="evidence" value="ECO:0007669"/>
    <property type="project" value="UniProtKB-KW"/>
</dbReference>
<dbReference type="GeneID" id="88175517"/>
<keyword evidence="7" id="KW-0808">Transferase</keyword>
<evidence type="ECO:0000256" key="6">
    <source>
        <dbReference type="ARBA" id="ARBA00015551"/>
    </source>
</evidence>
<keyword evidence="25" id="KW-1185">Reference proteome</keyword>
<dbReference type="GO" id="GO:0006301">
    <property type="term" value="P:DNA damage tolerance"/>
    <property type="evidence" value="ECO:0007669"/>
    <property type="project" value="InterPro"/>
</dbReference>
<evidence type="ECO:0000256" key="2">
    <source>
        <dbReference type="ARBA" id="ARBA00004123"/>
    </source>
</evidence>
<evidence type="ECO:0000256" key="7">
    <source>
        <dbReference type="ARBA" id="ARBA00022679"/>
    </source>
</evidence>
<dbReference type="PROSITE" id="PS51908">
    <property type="entry name" value="ZF_UBZ4"/>
    <property type="match status" value="1"/>
</dbReference>
<feature type="domain" description="RING-type" evidence="22">
    <location>
        <begin position="26"/>
        <end position="64"/>
    </location>
</feature>
<dbReference type="Gene3D" id="3.30.160.60">
    <property type="entry name" value="Classic Zinc Finger"/>
    <property type="match status" value="1"/>
</dbReference>
<feature type="domain" description="UBZ4-type" evidence="23">
    <location>
        <begin position="130"/>
        <end position="158"/>
    </location>
</feature>
<dbReference type="KEGG" id="asau:88175517"/>
<dbReference type="PROSITE" id="PS00518">
    <property type="entry name" value="ZF_RING_1"/>
    <property type="match status" value="1"/>
</dbReference>
<evidence type="ECO:0000256" key="4">
    <source>
        <dbReference type="ARBA" id="ARBA00009506"/>
    </source>
</evidence>
<dbReference type="GO" id="GO:0097505">
    <property type="term" value="C:Rad6-Rad18 complex"/>
    <property type="evidence" value="ECO:0007669"/>
    <property type="project" value="TreeGrafter"/>
</dbReference>
<evidence type="ECO:0000256" key="11">
    <source>
        <dbReference type="ARBA" id="ARBA00022786"/>
    </source>
</evidence>
<dbReference type="GO" id="GO:0006281">
    <property type="term" value="P:DNA repair"/>
    <property type="evidence" value="ECO:0007669"/>
    <property type="project" value="UniProtKB-KW"/>
</dbReference>
<evidence type="ECO:0000256" key="14">
    <source>
        <dbReference type="ARBA" id="ARBA00023204"/>
    </source>
</evidence>
<dbReference type="SMART" id="SM00734">
    <property type="entry name" value="ZnF_Rad18"/>
    <property type="match status" value="1"/>
</dbReference>
<dbReference type="InterPro" id="IPR006642">
    <property type="entry name" value="Rad18_UBZ4"/>
</dbReference>
<evidence type="ECO:0000256" key="10">
    <source>
        <dbReference type="ARBA" id="ARBA00022771"/>
    </source>
</evidence>
<dbReference type="Pfam" id="PF13923">
    <property type="entry name" value="zf-C3HC4_2"/>
    <property type="match status" value="1"/>
</dbReference>
<dbReference type="GO" id="GO:0003697">
    <property type="term" value="F:single-stranded DNA binding"/>
    <property type="evidence" value="ECO:0007669"/>
    <property type="project" value="InterPro"/>
</dbReference>
<dbReference type="GO" id="GO:0006513">
    <property type="term" value="P:protein monoubiquitination"/>
    <property type="evidence" value="ECO:0007669"/>
    <property type="project" value="InterPro"/>
</dbReference>
<keyword evidence="8" id="KW-0479">Metal-binding</keyword>
<dbReference type="GO" id="GO:0005634">
    <property type="term" value="C:nucleus"/>
    <property type="evidence" value="ECO:0007669"/>
    <property type="project" value="UniProtKB-SubCell"/>
</dbReference>
<dbReference type="Gene3D" id="3.30.40.10">
    <property type="entry name" value="Zinc/RING finger domain, C3HC4 (zinc finger)"/>
    <property type="match status" value="1"/>
</dbReference>
<evidence type="ECO:0000256" key="21">
    <source>
        <dbReference type="SAM" id="MobiDB-lite"/>
    </source>
</evidence>
<dbReference type="EMBL" id="CP138898">
    <property type="protein sequence ID" value="WPK27085.1"/>
    <property type="molecule type" value="Genomic_DNA"/>
</dbReference>
<evidence type="ECO:0000256" key="17">
    <source>
        <dbReference type="ARBA" id="ARBA00074353"/>
    </source>
</evidence>
<dbReference type="Proteomes" id="UP001338582">
    <property type="component" value="Chromosome 5"/>
</dbReference>
<evidence type="ECO:0000256" key="19">
    <source>
        <dbReference type="PROSITE-ProRule" id="PRU00175"/>
    </source>
</evidence>
<dbReference type="PROSITE" id="PS50089">
    <property type="entry name" value="ZF_RING_2"/>
    <property type="match status" value="1"/>
</dbReference>
<sequence length="465" mass="51947">MASSDPSEWLQTRLPKLSQLDSLQRCLICKDFLKAPVITSCNHTFCSLCIRQHLQSVSNCPLCKAEQFESNLKRVIILEELVSCFRELRPQLLSLLALQDSGEAVMEPPPPKDIEVVEISDDDTSKGPDLVQCPVCSKSMSAKHLQQSHLDYCLRGEVEPPAASALLKLTRSAKSSAERKRGGISLFFLAQKRARPSPPPKEEINHEAFYFNEVHKHHHEVKRLPKIDFSSLSTVKVKEKLLNLKLLTQGTRPQLELRYNQFYLLYNSNIDLSRPASELELRQKLNQWEKSHQGFSAPKAGSTIYGDELKYKALTDKDFPIRGWLKKYREEFTTLTQTARATHAKKKASAIDVPSGTTTPESTTQSPGMTTSTQLQSSTVAVNEVIELSSHELEKQFFPDSKQDANVAAASSADEKPHFAATESLSPARSLAYLGNAAPDSALQREGSQKIAEEELYDFSNSMLA</sequence>
<keyword evidence="14 20" id="KW-0234">DNA repair</keyword>
<dbReference type="InterPro" id="IPR039577">
    <property type="entry name" value="Rad18"/>
</dbReference>
<evidence type="ECO:0000313" key="24">
    <source>
        <dbReference type="EMBL" id="WPK27085.1"/>
    </source>
</evidence>
<comment type="similarity">
    <text evidence="4">Belongs to the RAD18 family.</text>
</comment>
<dbReference type="InterPro" id="IPR013083">
    <property type="entry name" value="Znf_RING/FYVE/PHD"/>
</dbReference>
<keyword evidence="15" id="KW-0539">Nucleus</keyword>
<evidence type="ECO:0000259" key="23">
    <source>
        <dbReference type="PROSITE" id="PS51908"/>
    </source>
</evidence>
<proteinExistence type="inferred from homology"/>
<keyword evidence="13" id="KW-0238">DNA-binding</keyword>
<accession>A0AAX4HET8</accession>
<protein>
    <recommendedName>
        <fullName evidence="6">Postreplication repair E3 ubiquitin-protein ligase RAD18</fullName>
        <ecNumber evidence="5">2.3.2.27</ecNumber>
    </recommendedName>
    <alternativeName>
        <fullName evidence="17">Postreplication repair E3 ubiquitin-protein ligase rad18</fullName>
    </alternativeName>
    <alternativeName>
        <fullName evidence="16 18">RING-type E3 ubiquitin transferase RAD18</fullName>
    </alternativeName>
</protein>
<keyword evidence="12" id="KW-0862">Zinc</keyword>
<comment type="subcellular location">
    <subcellularLocation>
        <location evidence="2">Nucleus</location>
    </subcellularLocation>
</comment>
<keyword evidence="11" id="KW-0833">Ubl conjugation pathway</keyword>
<keyword evidence="9 20" id="KW-0227">DNA damage</keyword>
<dbReference type="EC" id="2.3.2.27" evidence="5"/>
<evidence type="ECO:0000259" key="22">
    <source>
        <dbReference type="PROSITE" id="PS50089"/>
    </source>
</evidence>
<comment type="pathway">
    <text evidence="3">Protein modification; protein ubiquitination.</text>
</comment>
<feature type="region of interest" description="Disordered" evidence="21">
    <location>
        <begin position="343"/>
        <end position="377"/>
    </location>
</feature>
<evidence type="ECO:0000256" key="16">
    <source>
        <dbReference type="ARBA" id="ARBA00031783"/>
    </source>
</evidence>
<organism evidence="24 25">
    <name type="scientific">Australozyma saopauloensis</name>
    <dbReference type="NCBI Taxonomy" id="291208"/>
    <lineage>
        <taxon>Eukaryota</taxon>
        <taxon>Fungi</taxon>
        <taxon>Dikarya</taxon>
        <taxon>Ascomycota</taxon>
        <taxon>Saccharomycotina</taxon>
        <taxon>Pichiomycetes</taxon>
        <taxon>Metschnikowiaceae</taxon>
        <taxon>Australozyma</taxon>
    </lineage>
</organism>
<evidence type="ECO:0000256" key="8">
    <source>
        <dbReference type="ARBA" id="ARBA00022723"/>
    </source>
</evidence>
<evidence type="ECO:0000313" key="25">
    <source>
        <dbReference type="Proteomes" id="UP001338582"/>
    </source>
</evidence>
<dbReference type="FunFam" id="3.30.40.10:FF:000172">
    <property type="entry name" value="E3 ubiquitin-protein ligase RAD18"/>
    <property type="match status" value="1"/>
</dbReference>
<evidence type="ECO:0000256" key="13">
    <source>
        <dbReference type="ARBA" id="ARBA00023125"/>
    </source>
</evidence>
<dbReference type="InterPro" id="IPR001841">
    <property type="entry name" value="Znf_RING"/>
</dbReference>
<feature type="compositionally biased region" description="Polar residues" evidence="21">
    <location>
        <begin position="355"/>
        <end position="377"/>
    </location>
</feature>
<evidence type="ECO:0000256" key="1">
    <source>
        <dbReference type="ARBA" id="ARBA00000900"/>
    </source>
</evidence>
<name>A0AAX4HET8_9ASCO</name>
<dbReference type="PANTHER" id="PTHR14134:SF2">
    <property type="entry name" value="E3 UBIQUITIN-PROTEIN LIGASE RAD18"/>
    <property type="match status" value="1"/>
</dbReference>
<evidence type="ECO:0000256" key="12">
    <source>
        <dbReference type="ARBA" id="ARBA00022833"/>
    </source>
</evidence>
<reference evidence="24 25" key="1">
    <citation type="submission" date="2023-10" db="EMBL/GenBank/DDBJ databases">
        <title>Draft Genome Sequence of Candida saopaulonensis from a very Premature Infant with Sepsis.</title>
        <authorList>
            <person name="Ning Y."/>
            <person name="Dai R."/>
            <person name="Xiao M."/>
            <person name="Xu Y."/>
            <person name="Yan Q."/>
            <person name="Zhang L."/>
        </authorList>
    </citation>
    <scope>NUCLEOTIDE SEQUENCE [LARGE SCALE GENOMIC DNA]</scope>
    <source>
        <strain evidence="24 25">19XY460</strain>
    </source>
</reference>
<dbReference type="SUPFAM" id="SSF57850">
    <property type="entry name" value="RING/U-box"/>
    <property type="match status" value="1"/>
</dbReference>
<evidence type="ECO:0000256" key="15">
    <source>
        <dbReference type="ARBA" id="ARBA00023242"/>
    </source>
</evidence>
<comment type="catalytic activity">
    <reaction evidence="1">
        <text>S-ubiquitinyl-[E2 ubiquitin-conjugating enzyme]-L-cysteine + [acceptor protein]-L-lysine = [E2 ubiquitin-conjugating enzyme]-L-cysteine + N(6)-ubiquitinyl-[acceptor protein]-L-lysine.</text>
        <dbReference type="EC" id="2.3.2.27"/>
    </reaction>
</comment>
<keyword evidence="10 19" id="KW-0863">Zinc-finger</keyword>
<dbReference type="PANTHER" id="PTHR14134">
    <property type="entry name" value="E3 UBIQUITIN-PROTEIN LIGASE RAD18"/>
    <property type="match status" value="1"/>
</dbReference>
<dbReference type="GO" id="GO:0061630">
    <property type="term" value="F:ubiquitin protein ligase activity"/>
    <property type="evidence" value="ECO:0007669"/>
    <property type="project" value="UniProtKB-EC"/>
</dbReference>
<evidence type="ECO:0000256" key="5">
    <source>
        <dbReference type="ARBA" id="ARBA00012483"/>
    </source>
</evidence>
<evidence type="ECO:0000256" key="9">
    <source>
        <dbReference type="ARBA" id="ARBA00022763"/>
    </source>
</evidence>
<dbReference type="InterPro" id="IPR017907">
    <property type="entry name" value="Znf_RING_CS"/>
</dbReference>
<gene>
    <name evidence="24" type="ORF">PUMCH_004457</name>
</gene>